<evidence type="ECO:0000256" key="1">
    <source>
        <dbReference type="ARBA" id="ARBA00009558"/>
    </source>
</evidence>
<keyword evidence="9" id="KW-0521">NADP</keyword>
<dbReference type="SUPFAM" id="SSF56399">
    <property type="entry name" value="ADP-ribosylation"/>
    <property type="match status" value="1"/>
</dbReference>
<keyword evidence="6 8" id="KW-0802">TPR repeat</keyword>
<dbReference type="Pfam" id="PF13424">
    <property type="entry name" value="TPR_12"/>
    <property type="match status" value="4"/>
</dbReference>
<dbReference type="Gene3D" id="3.90.176.10">
    <property type="entry name" value="Toxin ADP-ribosyltransferase, Chain A, domain 1"/>
    <property type="match status" value="1"/>
</dbReference>
<name>A0A819WES7_9BILA</name>
<dbReference type="EC" id="2.4.2.31" evidence="9"/>
<dbReference type="GO" id="GO:0016779">
    <property type="term" value="F:nucleotidyltransferase activity"/>
    <property type="evidence" value="ECO:0007669"/>
    <property type="project" value="UniProtKB-KW"/>
</dbReference>
<keyword evidence="3 9" id="KW-0808">Transferase</keyword>
<dbReference type="SMART" id="SM00028">
    <property type="entry name" value="TPR"/>
    <property type="match status" value="16"/>
</dbReference>
<dbReference type="PROSITE" id="PS51996">
    <property type="entry name" value="TR_MART"/>
    <property type="match status" value="1"/>
</dbReference>
<dbReference type="Proteomes" id="UP000663860">
    <property type="component" value="Unassembled WGS sequence"/>
</dbReference>
<dbReference type="PROSITE" id="PS50005">
    <property type="entry name" value="TPR"/>
    <property type="match status" value="10"/>
</dbReference>
<evidence type="ECO:0000256" key="9">
    <source>
        <dbReference type="RuleBase" id="RU361228"/>
    </source>
</evidence>
<keyword evidence="4" id="KW-0548">Nucleotidyltransferase</keyword>
<feature type="repeat" description="TPR" evidence="8">
    <location>
        <begin position="302"/>
        <end position="335"/>
    </location>
</feature>
<evidence type="ECO:0000313" key="12">
    <source>
        <dbReference type="Proteomes" id="UP000663868"/>
    </source>
</evidence>
<evidence type="ECO:0000313" key="11">
    <source>
        <dbReference type="EMBL" id="CAF4121966.1"/>
    </source>
</evidence>
<dbReference type="InterPro" id="IPR011990">
    <property type="entry name" value="TPR-like_helical_dom_sf"/>
</dbReference>
<comment type="similarity">
    <text evidence="1 9">Belongs to the Arg-specific ADP-ribosyltransferase family.</text>
</comment>
<proteinExistence type="inferred from homology"/>
<dbReference type="SUPFAM" id="SSF48452">
    <property type="entry name" value="TPR-like"/>
    <property type="match status" value="3"/>
</dbReference>
<dbReference type="EMBL" id="CAJNOE010000381">
    <property type="protein sequence ID" value="CAF1184848.1"/>
    <property type="molecule type" value="Genomic_DNA"/>
</dbReference>
<keyword evidence="9" id="KW-0520">NAD</keyword>
<dbReference type="Pfam" id="PF13374">
    <property type="entry name" value="TPR_10"/>
    <property type="match status" value="1"/>
</dbReference>
<evidence type="ECO:0000256" key="5">
    <source>
        <dbReference type="ARBA" id="ARBA00022737"/>
    </source>
</evidence>
<protein>
    <recommendedName>
        <fullName evidence="9">NAD(P)(+)--arginine ADP-ribosyltransferase</fullName>
        <ecNumber evidence="9">2.4.2.31</ecNumber>
    </recommendedName>
    <alternativeName>
        <fullName evidence="9">Mono(ADP-ribosyl)transferase</fullName>
    </alternativeName>
</protein>
<evidence type="ECO:0000313" key="10">
    <source>
        <dbReference type="EMBL" id="CAF1184848.1"/>
    </source>
</evidence>
<feature type="repeat" description="TPR" evidence="8">
    <location>
        <begin position="556"/>
        <end position="589"/>
    </location>
</feature>
<feature type="repeat" description="TPR" evidence="8">
    <location>
        <begin position="724"/>
        <end position="757"/>
    </location>
</feature>
<evidence type="ECO:0000256" key="3">
    <source>
        <dbReference type="ARBA" id="ARBA00022679"/>
    </source>
</evidence>
<evidence type="ECO:0000256" key="2">
    <source>
        <dbReference type="ARBA" id="ARBA00022676"/>
    </source>
</evidence>
<accession>A0A819WES7</accession>
<feature type="repeat" description="TPR" evidence="8">
    <location>
        <begin position="766"/>
        <end position="799"/>
    </location>
</feature>
<dbReference type="Proteomes" id="UP000663868">
    <property type="component" value="Unassembled WGS sequence"/>
</dbReference>
<dbReference type="AlphaFoldDB" id="A0A819WES7"/>
<dbReference type="Pfam" id="PF01129">
    <property type="entry name" value="ART"/>
    <property type="match status" value="1"/>
</dbReference>
<feature type="repeat" description="TPR" evidence="8">
    <location>
        <begin position="430"/>
        <end position="463"/>
    </location>
</feature>
<evidence type="ECO:0000256" key="4">
    <source>
        <dbReference type="ARBA" id="ARBA00022695"/>
    </source>
</evidence>
<feature type="repeat" description="TPR" evidence="8">
    <location>
        <begin position="850"/>
        <end position="883"/>
    </location>
</feature>
<keyword evidence="2 9" id="KW-0328">Glycosyltransferase</keyword>
<feature type="repeat" description="TPR" evidence="8">
    <location>
        <begin position="514"/>
        <end position="547"/>
    </location>
</feature>
<evidence type="ECO:0000256" key="6">
    <source>
        <dbReference type="ARBA" id="ARBA00022803"/>
    </source>
</evidence>
<dbReference type="InterPro" id="IPR019734">
    <property type="entry name" value="TPR_rpt"/>
</dbReference>
<feature type="repeat" description="TPR" evidence="8">
    <location>
        <begin position="386"/>
        <end position="419"/>
    </location>
</feature>
<gene>
    <name evidence="10" type="ORF">IZO911_LOCUS27681</name>
    <name evidence="11" type="ORF">KXQ929_LOCUS35696</name>
</gene>
<organism evidence="11 12">
    <name type="scientific">Adineta steineri</name>
    <dbReference type="NCBI Taxonomy" id="433720"/>
    <lineage>
        <taxon>Eukaryota</taxon>
        <taxon>Metazoa</taxon>
        <taxon>Spiralia</taxon>
        <taxon>Gnathifera</taxon>
        <taxon>Rotifera</taxon>
        <taxon>Eurotatoria</taxon>
        <taxon>Bdelloidea</taxon>
        <taxon>Adinetida</taxon>
        <taxon>Adinetidae</taxon>
        <taxon>Adineta</taxon>
    </lineage>
</organism>
<dbReference type="EMBL" id="CAJOBB010005263">
    <property type="protein sequence ID" value="CAF4121966.1"/>
    <property type="molecule type" value="Genomic_DNA"/>
</dbReference>
<keyword evidence="5" id="KW-0677">Repeat</keyword>
<feature type="repeat" description="TPR" evidence="8">
    <location>
        <begin position="935"/>
        <end position="968"/>
    </location>
</feature>
<reference evidence="11" key="1">
    <citation type="submission" date="2021-02" db="EMBL/GenBank/DDBJ databases">
        <authorList>
            <person name="Nowell W R."/>
        </authorList>
    </citation>
    <scope>NUCLEOTIDE SEQUENCE</scope>
</reference>
<dbReference type="Gene3D" id="1.25.40.10">
    <property type="entry name" value="Tetratricopeptide repeat domain"/>
    <property type="match status" value="6"/>
</dbReference>
<dbReference type="Pfam" id="PF13181">
    <property type="entry name" value="TPR_8"/>
    <property type="match status" value="2"/>
</dbReference>
<comment type="caution">
    <text evidence="11">The sequence shown here is derived from an EMBL/GenBank/DDBJ whole genome shotgun (WGS) entry which is preliminary data.</text>
</comment>
<evidence type="ECO:0000256" key="8">
    <source>
        <dbReference type="PROSITE-ProRule" id="PRU00339"/>
    </source>
</evidence>
<dbReference type="PANTHER" id="PTHR45641">
    <property type="entry name" value="TETRATRICOPEPTIDE REPEAT PROTEIN (AFU_ORTHOLOGUE AFUA_6G03870)"/>
    <property type="match status" value="1"/>
</dbReference>
<feature type="repeat" description="TPR" evidence="8">
    <location>
        <begin position="344"/>
        <end position="377"/>
    </location>
</feature>
<dbReference type="InterPro" id="IPR000768">
    <property type="entry name" value="ART"/>
</dbReference>
<evidence type="ECO:0000256" key="7">
    <source>
        <dbReference type="ARBA" id="ARBA00047597"/>
    </source>
</evidence>
<dbReference type="PANTHER" id="PTHR45641:SF19">
    <property type="entry name" value="NEPHROCYSTIN-3"/>
    <property type="match status" value="1"/>
</dbReference>
<dbReference type="GO" id="GO:0106274">
    <property type="term" value="F:NAD+-protein-arginine ADP-ribosyltransferase activity"/>
    <property type="evidence" value="ECO:0007669"/>
    <property type="project" value="UniProtKB-EC"/>
</dbReference>
<sequence>MHNFYVDETQKSVHDLNEGTASFMWLKLLMHIILTLCDNRDERAKKDMIDLCRARYKDDLIEQKNITEFEQHYTSGQAIRRYTSSGFLYRCINRAFRTADIDLMYRFRYMIAEIHNELSQLPRPSTEKLIVYRGQILSKKDIQLLEANQKTGYVWMNTLLSTSENSLVAAAFSPIDTELPEGFVSVVFKIIVSQTRQVFARIAHLSSKPDEKEILFSVPTVFRIDSVEETDTGYLIQLTLTAEIEERFDGLAQHFLTEIGTKPTLATLGRFLIMKGDYNRAQDYFQFLLDVNGSELDDAERTICYMSLGCVHDEKGQYEQALEYYKQVLSIQERTLPDKHLSFSTTYNNIGSILLSQGRFVEAVEHFHRSLEIDLLHPEVTSTVISTAYSNLALAYTEMKDYTKAIDYEQKALNMELKNAHDTIKHPTLAVIYHNLGELYSETNQLNKAMDHFQMALSIEKESLPPEHLSRMKSESAIALTHFKLGNHQLGLDKYTEILNLKLKQRPIIWPSLVKSYISLGSMYHSIGQLTKAEENLKRSLQICENHLNPEHPDTSMCYLLIGDLYDAMGRNRQALDHYAQSLKICEQQTPPDAIAIAKIYAGMSSVEDDLEKAIDYAKRGLETLLNAERVDKDVIAMVYSALANKQMEAEQYENALSNYTQAFDHVLESVHGDVNHPLLSHFYGNLGSVFSEQGDTNKALEYQHKSIDLCLKEFNDPKHPEMGSSYNNLACTYIQLNKPEQALEFLQKAVDVYQQPSATNIRRLAAVYEKLGSVYEQLNDEDNEMKYYQLALALQKEHLELDDPDLVSTYLSLALMYEGRNQYSIALQYLIPMVNIQEKHLAEDDLQLAETYDRLGMFYHLDKQYSMALEYYNKVLKIQRQLNVSMTSTYQSLGDVHRDRQEWSSAVEYYSIAIQSLTNEQDTSRSIDDHEDLCQIYKSLANALKHLHQFDQAMENFQKSLQIYQTFLVDDDKYNELHQDILKAMAKLREIH</sequence>
<comment type="catalytic activity">
    <reaction evidence="7 9">
        <text>L-arginyl-[protein] + NAD(+) = N(omega)-(ADP-D-ribosyl)-L-arginyl-[protein] + nicotinamide + H(+)</text>
        <dbReference type="Rhea" id="RHEA:19149"/>
        <dbReference type="Rhea" id="RHEA-COMP:10532"/>
        <dbReference type="Rhea" id="RHEA-COMP:15087"/>
        <dbReference type="ChEBI" id="CHEBI:15378"/>
        <dbReference type="ChEBI" id="CHEBI:17154"/>
        <dbReference type="ChEBI" id="CHEBI:29965"/>
        <dbReference type="ChEBI" id="CHEBI:57540"/>
        <dbReference type="ChEBI" id="CHEBI:142554"/>
        <dbReference type="EC" id="2.4.2.31"/>
    </reaction>
</comment>